<dbReference type="AlphaFoldDB" id="A0A5N0E7I0"/>
<comment type="caution">
    <text evidence="1">The sequence shown here is derived from an EMBL/GenBank/DDBJ whole genome shotgun (WGS) entry which is preliminary data.</text>
</comment>
<sequence length="108" mass="12158">MARVSRGDRVQHAASRPLPTTAQLYDTTEFAELGDRLVRQLFDTGLRLDTIRMAFDQDGLTTAELDEHRGAIVDILTRLDSMIRTTGLAMLDLTATAPMGELRSRRRR</sequence>
<organism evidence="1 2">
    <name type="scientific">Nocardia colli</name>
    <dbReference type="NCBI Taxonomy" id="2545717"/>
    <lineage>
        <taxon>Bacteria</taxon>
        <taxon>Bacillati</taxon>
        <taxon>Actinomycetota</taxon>
        <taxon>Actinomycetes</taxon>
        <taxon>Mycobacteriales</taxon>
        <taxon>Nocardiaceae</taxon>
        <taxon>Nocardia</taxon>
    </lineage>
</organism>
<evidence type="ECO:0000313" key="2">
    <source>
        <dbReference type="Proteomes" id="UP000323876"/>
    </source>
</evidence>
<reference evidence="1 2" key="1">
    <citation type="submission" date="2019-09" db="EMBL/GenBank/DDBJ databases">
        <authorList>
            <person name="Wang X."/>
        </authorList>
    </citation>
    <scope>NUCLEOTIDE SEQUENCE [LARGE SCALE GENOMIC DNA]</scope>
    <source>
        <strain evidence="1 2">CICC 11023</strain>
    </source>
</reference>
<proteinExistence type="predicted"/>
<gene>
    <name evidence="1" type="ORF">F3087_34850</name>
</gene>
<dbReference type="EMBL" id="VXLC01000021">
    <property type="protein sequence ID" value="KAA8884389.1"/>
    <property type="molecule type" value="Genomic_DNA"/>
</dbReference>
<accession>A0A5N0E7I0</accession>
<name>A0A5N0E7I0_9NOCA</name>
<evidence type="ECO:0008006" key="3">
    <source>
        <dbReference type="Google" id="ProtNLM"/>
    </source>
</evidence>
<dbReference type="Proteomes" id="UP000323876">
    <property type="component" value="Unassembled WGS sequence"/>
</dbReference>
<dbReference type="RefSeq" id="WP_150406368.1">
    <property type="nucleotide sequence ID" value="NZ_VXLC01000021.1"/>
</dbReference>
<dbReference type="OrthoDB" id="4570214at2"/>
<protein>
    <recommendedName>
        <fullName evidence="3">MerR family transcriptional regulator</fullName>
    </recommendedName>
</protein>
<keyword evidence="2" id="KW-1185">Reference proteome</keyword>
<evidence type="ECO:0000313" key="1">
    <source>
        <dbReference type="EMBL" id="KAA8884389.1"/>
    </source>
</evidence>